<comment type="caution">
    <text evidence="4">The sequence shown here is derived from an EMBL/GenBank/DDBJ whole genome shotgun (WGS) entry which is preliminary data.</text>
</comment>
<evidence type="ECO:0000256" key="1">
    <source>
        <dbReference type="SAM" id="Phobius"/>
    </source>
</evidence>
<feature type="transmembrane region" description="Helical" evidence="1">
    <location>
        <begin position="88"/>
        <end position="107"/>
    </location>
</feature>
<gene>
    <name evidence="4" type="ORF">ACFS2C_10125</name>
</gene>
<feature type="domain" description="SGNH" evidence="3">
    <location>
        <begin position="448"/>
        <end position="666"/>
    </location>
</feature>
<evidence type="ECO:0000259" key="3">
    <source>
        <dbReference type="Pfam" id="PF19040"/>
    </source>
</evidence>
<proteinExistence type="predicted"/>
<evidence type="ECO:0000313" key="5">
    <source>
        <dbReference type="Proteomes" id="UP001597478"/>
    </source>
</evidence>
<evidence type="ECO:0000313" key="4">
    <source>
        <dbReference type="EMBL" id="MFD2799748.1"/>
    </source>
</evidence>
<reference evidence="5" key="1">
    <citation type="journal article" date="2019" name="Int. J. Syst. Evol. Microbiol.">
        <title>The Global Catalogue of Microorganisms (GCM) 10K type strain sequencing project: providing services to taxonomists for standard genome sequencing and annotation.</title>
        <authorList>
            <consortium name="The Broad Institute Genomics Platform"/>
            <consortium name="The Broad Institute Genome Sequencing Center for Infectious Disease"/>
            <person name="Wu L."/>
            <person name="Ma J."/>
        </authorList>
    </citation>
    <scope>NUCLEOTIDE SEQUENCE [LARGE SCALE GENOMIC DNA]</scope>
    <source>
        <strain evidence="5">IBRC-M 10906</strain>
    </source>
</reference>
<dbReference type="InterPro" id="IPR050879">
    <property type="entry name" value="Acyltransferase_3"/>
</dbReference>
<dbReference type="Proteomes" id="UP001597478">
    <property type="component" value="Unassembled WGS sequence"/>
</dbReference>
<keyword evidence="4" id="KW-0808">Transferase</keyword>
<evidence type="ECO:0000259" key="2">
    <source>
        <dbReference type="Pfam" id="PF01757"/>
    </source>
</evidence>
<dbReference type="GO" id="GO:0016746">
    <property type="term" value="F:acyltransferase activity"/>
    <property type="evidence" value="ECO:0007669"/>
    <property type="project" value="UniProtKB-KW"/>
</dbReference>
<feature type="transmembrane region" description="Helical" evidence="1">
    <location>
        <begin position="211"/>
        <end position="233"/>
    </location>
</feature>
<name>A0ABW5WAW9_9PSEU</name>
<dbReference type="Pfam" id="PF19040">
    <property type="entry name" value="SGNH"/>
    <property type="match status" value="1"/>
</dbReference>
<keyword evidence="1" id="KW-1133">Transmembrane helix</keyword>
<feature type="transmembrane region" description="Helical" evidence="1">
    <location>
        <begin position="49"/>
        <end position="67"/>
    </location>
</feature>
<dbReference type="Pfam" id="PF01757">
    <property type="entry name" value="Acyl_transf_3"/>
    <property type="match status" value="1"/>
</dbReference>
<dbReference type="EC" id="2.3.1.-" evidence="4"/>
<feature type="transmembrane region" description="Helical" evidence="1">
    <location>
        <begin position="245"/>
        <end position="267"/>
    </location>
</feature>
<protein>
    <submittedName>
        <fullName evidence="4">Acyltransferase family protein</fullName>
        <ecNumber evidence="4">2.3.1.-</ecNumber>
    </submittedName>
</protein>
<feature type="transmembrane region" description="Helical" evidence="1">
    <location>
        <begin position="333"/>
        <end position="356"/>
    </location>
</feature>
<dbReference type="RefSeq" id="WP_377391791.1">
    <property type="nucleotide sequence ID" value="NZ_JBHSAN010000027.1"/>
</dbReference>
<feature type="transmembrane region" description="Helical" evidence="1">
    <location>
        <begin position="273"/>
        <end position="292"/>
    </location>
</feature>
<accession>A0ABW5WAW9</accession>
<keyword evidence="4" id="KW-0012">Acyltransferase</keyword>
<sequence length="686" mass="75129">MTLLRATAPEGGVAAPRAPRKFRPELQGLRALAAGLVVVYHVWLDRISGGVDVFFLVSGFLITGQLVRASLRGRIEFRPMWGRMIKRLFPAALTVLAATMVAAFVWLPEHRWFQTIKEIVASALYVENWQLAADSVDYFAQHGSASVVQHFWSLSIQGQFYLVWPVLIATVALLARRAGWGLRRTVFVTLAVLFTVSLAYSVYLTAVNQPFAYFTSLTRVWEFALGGLLALAIDRIALPRALRILLGWIGVAGLVSCGLVLQVGTMFPGYVALWPMVSAALVLIAGFTGSRLGADRFLSSRPAVYLGNISYALYLWHWPVLLFYLIARGREEVGFRGGAVIIAIALALSVLTYHLVEKPVRESRIGTTTRWGAYRFGVLVLAPVLVGAGAWQYVATERASYVLDLDDARHPGAQAVVTGAPLFDPEATVVPPLAALQDQHLHFPDEQCTQSPRHQDLRICSIDPAGPPAKRIVVAGDSHALQFVTALEPLVRQRGYQIVSMFKPGCPFTATVGDHLPDGCVDWNAAALQEIVESGPDAVVTMATRDVRLGLTEWAPAGYVEQWRRLDAAGIPVVAVRDNPRFSFAPPECVQQHGFDSRDCARLRSKLLAPVPPYESAPGVPPNVSFLDFSEYFCPGELCPPVIGNVLVYMDDNHVSKAYMETLAPIASEELVRTLGWTDPVVAAPR</sequence>
<feature type="transmembrane region" description="Helical" evidence="1">
    <location>
        <begin position="158"/>
        <end position="175"/>
    </location>
</feature>
<feature type="transmembrane region" description="Helical" evidence="1">
    <location>
        <begin position="187"/>
        <end position="205"/>
    </location>
</feature>
<keyword evidence="1" id="KW-0472">Membrane</keyword>
<dbReference type="InterPro" id="IPR002656">
    <property type="entry name" value="Acyl_transf_3_dom"/>
</dbReference>
<dbReference type="PANTHER" id="PTHR23028">
    <property type="entry name" value="ACETYLTRANSFERASE"/>
    <property type="match status" value="1"/>
</dbReference>
<dbReference type="InterPro" id="IPR043968">
    <property type="entry name" value="SGNH"/>
</dbReference>
<keyword evidence="5" id="KW-1185">Reference proteome</keyword>
<organism evidence="4 5">
    <name type="scientific">Prauserella oleivorans</name>
    <dbReference type="NCBI Taxonomy" id="1478153"/>
    <lineage>
        <taxon>Bacteria</taxon>
        <taxon>Bacillati</taxon>
        <taxon>Actinomycetota</taxon>
        <taxon>Actinomycetes</taxon>
        <taxon>Pseudonocardiales</taxon>
        <taxon>Pseudonocardiaceae</taxon>
        <taxon>Prauserella</taxon>
    </lineage>
</organism>
<feature type="transmembrane region" description="Helical" evidence="1">
    <location>
        <begin position="376"/>
        <end position="394"/>
    </location>
</feature>
<dbReference type="EMBL" id="JBHUOF010000012">
    <property type="protein sequence ID" value="MFD2799748.1"/>
    <property type="molecule type" value="Genomic_DNA"/>
</dbReference>
<feature type="transmembrane region" description="Helical" evidence="1">
    <location>
        <begin position="304"/>
        <end position="327"/>
    </location>
</feature>
<feature type="transmembrane region" description="Helical" evidence="1">
    <location>
        <begin position="26"/>
        <end position="43"/>
    </location>
</feature>
<dbReference type="PANTHER" id="PTHR23028:SF53">
    <property type="entry name" value="ACYL_TRANSF_3 DOMAIN-CONTAINING PROTEIN"/>
    <property type="match status" value="1"/>
</dbReference>
<keyword evidence="1" id="KW-0812">Transmembrane</keyword>
<feature type="domain" description="Acyltransferase 3" evidence="2">
    <location>
        <begin position="25"/>
        <end position="353"/>
    </location>
</feature>